<name>A0A9D1S9G1_9FIRM</name>
<sequence>MRNIFDVLKQIKGALGEDNEYSEIKAGIDDIEYSLGFKAPEDRWNYVYEKLIVDFIPPETEIDYKVLAIWTTKTVEELKEGE</sequence>
<dbReference type="EMBL" id="DVNH01000016">
    <property type="protein sequence ID" value="HIU51427.1"/>
    <property type="molecule type" value="Genomic_DNA"/>
</dbReference>
<protein>
    <submittedName>
        <fullName evidence="1">Uncharacterized protein</fullName>
    </submittedName>
</protein>
<accession>A0A9D1S9G1</accession>
<dbReference type="Proteomes" id="UP000824093">
    <property type="component" value="Unassembled WGS sequence"/>
</dbReference>
<reference evidence="1" key="2">
    <citation type="journal article" date="2021" name="PeerJ">
        <title>Extensive microbial diversity within the chicken gut microbiome revealed by metagenomics and culture.</title>
        <authorList>
            <person name="Gilroy R."/>
            <person name="Ravi A."/>
            <person name="Getino M."/>
            <person name="Pursley I."/>
            <person name="Horton D.L."/>
            <person name="Alikhan N.F."/>
            <person name="Baker D."/>
            <person name="Gharbi K."/>
            <person name="Hall N."/>
            <person name="Watson M."/>
            <person name="Adriaenssens E.M."/>
            <person name="Foster-Nyarko E."/>
            <person name="Jarju S."/>
            <person name="Secka A."/>
            <person name="Antonio M."/>
            <person name="Oren A."/>
            <person name="Chaudhuri R.R."/>
            <person name="La Ragione R."/>
            <person name="Hildebrand F."/>
            <person name="Pallen M.J."/>
        </authorList>
    </citation>
    <scope>NUCLEOTIDE SEQUENCE</scope>
    <source>
        <strain evidence="1">CHK195-15760</strain>
    </source>
</reference>
<evidence type="ECO:0000313" key="2">
    <source>
        <dbReference type="Proteomes" id="UP000824093"/>
    </source>
</evidence>
<reference evidence="1" key="1">
    <citation type="submission" date="2020-10" db="EMBL/GenBank/DDBJ databases">
        <authorList>
            <person name="Gilroy R."/>
        </authorList>
    </citation>
    <scope>NUCLEOTIDE SEQUENCE</scope>
    <source>
        <strain evidence="1">CHK195-15760</strain>
    </source>
</reference>
<comment type="caution">
    <text evidence="1">The sequence shown here is derived from an EMBL/GenBank/DDBJ whole genome shotgun (WGS) entry which is preliminary data.</text>
</comment>
<proteinExistence type="predicted"/>
<gene>
    <name evidence="1" type="ORF">IAB70_02205</name>
</gene>
<dbReference type="AlphaFoldDB" id="A0A9D1S9G1"/>
<organism evidence="1 2">
    <name type="scientific">Candidatus Merdicola faecigallinarum</name>
    <dbReference type="NCBI Taxonomy" id="2840862"/>
    <lineage>
        <taxon>Bacteria</taxon>
        <taxon>Bacillati</taxon>
        <taxon>Bacillota</taxon>
        <taxon>Clostridia</taxon>
        <taxon>Candidatus Merdicola</taxon>
    </lineage>
</organism>
<evidence type="ECO:0000313" key="1">
    <source>
        <dbReference type="EMBL" id="HIU51427.1"/>
    </source>
</evidence>